<dbReference type="GO" id="GO:0004479">
    <property type="term" value="F:methionyl-tRNA formyltransferase activity"/>
    <property type="evidence" value="ECO:0007669"/>
    <property type="project" value="UniProtKB-UniRule"/>
</dbReference>
<dbReference type="GO" id="GO:0005829">
    <property type="term" value="C:cytosol"/>
    <property type="evidence" value="ECO:0007669"/>
    <property type="project" value="TreeGrafter"/>
</dbReference>
<dbReference type="InterPro" id="IPR044135">
    <property type="entry name" value="Met-tRNA-FMT_C"/>
</dbReference>
<comment type="caution">
    <text evidence="8">The sequence shown here is derived from an EMBL/GenBank/DDBJ whole genome shotgun (WGS) entry which is preliminary data.</text>
</comment>
<dbReference type="RefSeq" id="WP_061915865.1">
    <property type="nucleotide sequence ID" value="NZ_DF967971.1"/>
</dbReference>
<dbReference type="Gene3D" id="3.40.50.12230">
    <property type="match status" value="1"/>
</dbReference>
<proteinExistence type="inferred from homology"/>
<comment type="catalytic activity">
    <reaction evidence="5">
        <text>L-methionyl-tRNA(fMet) + (6R)-10-formyltetrahydrofolate = N-formyl-L-methionyl-tRNA(fMet) + (6S)-5,6,7,8-tetrahydrofolate + H(+)</text>
        <dbReference type="Rhea" id="RHEA:24380"/>
        <dbReference type="Rhea" id="RHEA-COMP:9952"/>
        <dbReference type="Rhea" id="RHEA-COMP:9953"/>
        <dbReference type="ChEBI" id="CHEBI:15378"/>
        <dbReference type="ChEBI" id="CHEBI:57453"/>
        <dbReference type="ChEBI" id="CHEBI:78530"/>
        <dbReference type="ChEBI" id="CHEBI:78844"/>
        <dbReference type="ChEBI" id="CHEBI:195366"/>
        <dbReference type="EC" id="2.1.2.9"/>
    </reaction>
</comment>
<dbReference type="InterPro" id="IPR002376">
    <property type="entry name" value="Formyl_transf_N"/>
</dbReference>
<evidence type="ECO:0000256" key="1">
    <source>
        <dbReference type="ARBA" id="ARBA00010699"/>
    </source>
</evidence>
<gene>
    <name evidence="5" type="primary">fmt</name>
    <name evidence="8" type="ORF">AC812_10405</name>
</gene>
<evidence type="ECO:0000313" key="8">
    <source>
        <dbReference type="EMBL" id="KPL74925.1"/>
    </source>
</evidence>
<dbReference type="Pfam" id="PF02911">
    <property type="entry name" value="Formyl_trans_C"/>
    <property type="match status" value="1"/>
</dbReference>
<dbReference type="Proteomes" id="UP000050514">
    <property type="component" value="Unassembled WGS sequence"/>
</dbReference>
<dbReference type="InterPro" id="IPR041711">
    <property type="entry name" value="Met-tRNA-FMT_N"/>
</dbReference>
<organism evidence="8 9">
    <name type="scientific">Bellilinea caldifistulae</name>
    <dbReference type="NCBI Taxonomy" id="360411"/>
    <lineage>
        <taxon>Bacteria</taxon>
        <taxon>Bacillati</taxon>
        <taxon>Chloroflexota</taxon>
        <taxon>Anaerolineae</taxon>
        <taxon>Anaerolineales</taxon>
        <taxon>Anaerolineaceae</taxon>
        <taxon>Bellilinea</taxon>
    </lineage>
</organism>
<keyword evidence="9" id="KW-1185">Reference proteome</keyword>
<dbReference type="SUPFAM" id="SSF53328">
    <property type="entry name" value="Formyltransferase"/>
    <property type="match status" value="1"/>
</dbReference>
<dbReference type="OrthoDB" id="9802815at2"/>
<name>A0A0P6WXE5_9CHLR</name>
<keyword evidence="4 5" id="KW-0648">Protein biosynthesis</keyword>
<dbReference type="STRING" id="360411.AC812_10405"/>
<dbReference type="EMBL" id="LGHJ01000016">
    <property type="protein sequence ID" value="KPL74925.1"/>
    <property type="molecule type" value="Genomic_DNA"/>
</dbReference>
<dbReference type="InterPro" id="IPR005793">
    <property type="entry name" value="Formyl_trans_C"/>
</dbReference>
<dbReference type="PANTHER" id="PTHR11138:SF5">
    <property type="entry name" value="METHIONYL-TRNA FORMYLTRANSFERASE, MITOCHONDRIAL"/>
    <property type="match status" value="1"/>
</dbReference>
<feature type="binding site" evidence="5">
    <location>
        <begin position="111"/>
        <end position="114"/>
    </location>
    <ligand>
        <name>(6S)-5,6,7,8-tetrahydrofolate</name>
        <dbReference type="ChEBI" id="CHEBI:57453"/>
    </ligand>
</feature>
<comment type="similarity">
    <text evidence="1 5">Belongs to the Fmt family.</text>
</comment>
<dbReference type="PROSITE" id="PS00373">
    <property type="entry name" value="GART"/>
    <property type="match status" value="1"/>
</dbReference>
<dbReference type="Pfam" id="PF00551">
    <property type="entry name" value="Formyl_trans_N"/>
    <property type="match status" value="1"/>
</dbReference>
<dbReference type="CDD" id="cd08704">
    <property type="entry name" value="Met_tRNA_FMT_C"/>
    <property type="match status" value="1"/>
</dbReference>
<comment type="function">
    <text evidence="5">Attaches a formyl group to the free amino group of methionyl-tRNA(fMet). The formyl group appears to play a dual role in the initiator identity of N-formylmethionyl-tRNA by promoting its recognition by IF2 and preventing the misappropriation of this tRNA by the elongation apparatus.</text>
</comment>
<evidence type="ECO:0000313" key="9">
    <source>
        <dbReference type="Proteomes" id="UP000050514"/>
    </source>
</evidence>
<dbReference type="NCBIfam" id="TIGR00460">
    <property type="entry name" value="fmt"/>
    <property type="match status" value="1"/>
</dbReference>
<evidence type="ECO:0000256" key="2">
    <source>
        <dbReference type="ARBA" id="ARBA00012261"/>
    </source>
</evidence>
<dbReference type="InterPro" id="IPR036477">
    <property type="entry name" value="Formyl_transf_N_sf"/>
</dbReference>
<feature type="domain" description="Formyl transferase C-terminal" evidence="7">
    <location>
        <begin position="206"/>
        <end position="300"/>
    </location>
</feature>
<accession>A0A0P6WXE5</accession>
<dbReference type="EC" id="2.1.2.9" evidence="2 5"/>
<dbReference type="PANTHER" id="PTHR11138">
    <property type="entry name" value="METHIONYL-TRNA FORMYLTRANSFERASE"/>
    <property type="match status" value="1"/>
</dbReference>
<protein>
    <recommendedName>
        <fullName evidence="2 5">Methionyl-tRNA formyltransferase</fullName>
        <ecNumber evidence="2 5">2.1.2.9</ecNumber>
    </recommendedName>
</protein>
<dbReference type="AlphaFoldDB" id="A0A0P6WXE5"/>
<reference evidence="8 9" key="1">
    <citation type="submission" date="2015-07" db="EMBL/GenBank/DDBJ databases">
        <title>Draft genome of Bellilinea caldifistulae DSM 17877.</title>
        <authorList>
            <person name="Hemp J."/>
            <person name="Ward L.M."/>
            <person name="Pace L.A."/>
            <person name="Fischer W.W."/>
        </authorList>
    </citation>
    <scope>NUCLEOTIDE SEQUENCE [LARGE SCALE GENOMIC DNA]</scope>
    <source>
        <strain evidence="8 9">GOMI-1</strain>
    </source>
</reference>
<evidence type="ECO:0000259" key="7">
    <source>
        <dbReference type="Pfam" id="PF02911"/>
    </source>
</evidence>
<dbReference type="SUPFAM" id="SSF50486">
    <property type="entry name" value="FMT C-terminal domain-like"/>
    <property type="match status" value="1"/>
</dbReference>
<evidence type="ECO:0000259" key="6">
    <source>
        <dbReference type="Pfam" id="PF00551"/>
    </source>
</evidence>
<dbReference type="CDD" id="cd08646">
    <property type="entry name" value="FMT_core_Met-tRNA-FMT_N"/>
    <property type="match status" value="1"/>
</dbReference>
<feature type="domain" description="Formyl transferase N-terminal" evidence="6">
    <location>
        <begin position="23"/>
        <end position="182"/>
    </location>
</feature>
<dbReference type="PATRIC" id="fig|360411.5.peg.2697"/>
<dbReference type="InterPro" id="IPR005794">
    <property type="entry name" value="Fmt"/>
</dbReference>
<keyword evidence="3 5" id="KW-0808">Transferase</keyword>
<evidence type="ECO:0000256" key="3">
    <source>
        <dbReference type="ARBA" id="ARBA00022679"/>
    </source>
</evidence>
<evidence type="ECO:0000256" key="5">
    <source>
        <dbReference type="HAMAP-Rule" id="MF_00182"/>
    </source>
</evidence>
<dbReference type="HAMAP" id="MF_00182">
    <property type="entry name" value="Formyl_trans"/>
    <property type="match status" value="1"/>
</dbReference>
<dbReference type="InterPro" id="IPR011034">
    <property type="entry name" value="Formyl_transferase-like_C_sf"/>
</dbReference>
<sequence>MMNFRVVFMGSPEFAIPTLRLLAQNYPVVGVITQPDRPSGRGRTLTPPPIKVTAQQLGIETIQPHRLKDPGVWEKLIEWSPDVIVVAAFGQILRQNVLDLPRFGCVNVHASLLPRWRGAAPIQASILHGDAVSGVTIMKMDAGIDTGPILNQRSIPIQADDDADSLSKKLATLGAELLMETLPAYLRGEIEPRIQDESRATYAPMLKKEEGELNFSQPAEYLERKIRAYFPWPGAFMVWDGQLLKVKRAFVLQQNLIPAGKRSVVDGLPAIGTVDGVLVLREVQPAGKKWMSGEEFLRGARHWREI</sequence>
<dbReference type="InterPro" id="IPR001555">
    <property type="entry name" value="GART_AS"/>
</dbReference>
<evidence type="ECO:0000256" key="4">
    <source>
        <dbReference type="ARBA" id="ARBA00022917"/>
    </source>
</evidence>